<gene>
    <name evidence="4" type="ORF">DdX_14297</name>
</gene>
<comment type="caution">
    <text evidence="4">The sequence shown here is derived from an EMBL/GenBank/DDBJ whole genome shotgun (WGS) entry which is preliminary data.</text>
</comment>
<dbReference type="GO" id="GO:0003723">
    <property type="term" value="F:RNA binding"/>
    <property type="evidence" value="ECO:0007669"/>
    <property type="project" value="UniProtKB-UniRule"/>
</dbReference>
<protein>
    <submittedName>
        <fullName evidence="4">RNA recognition motif domain-containing protein</fullName>
    </submittedName>
</protein>
<evidence type="ECO:0000256" key="1">
    <source>
        <dbReference type="ARBA" id="ARBA00022884"/>
    </source>
</evidence>
<dbReference type="SUPFAM" id="SSF54928">
    <property type="entry name" value="RNA-binding domain, RBD"/>
    <property type="match status" value="1"/>
</dbReference>
<name>A0AAD4MUU1_9BILA</name>
<evidence type="ECO:0000259" key="3">
    <source>
        <dbReference type="PROSITE" id="PS50102"/>
    </source>
</evidence>
<proteinExistence type="predicted"/>
<dbReference type="PROSITE" id="PS50102">
    <property type="entry name" value="RRM"/>
    <property type="match status" value="1"/>
</dbReference>
<reference evidence="4" key="1">
    <citation type="submission" date="2022-01" db="EMBL/GenBank/DDBJ databases">
        <title>Genome Sequence Resource for Two Populations of Ditylenchus destructor, the Migratory Endoparasitic Phytonematode.</title>
        <authorList>
            <person name="Zhang H."/>
            <person name="Lin R."/>
            <person name="Xie B."/>
        </authorList>
    </citation>
    <scope>NUCLEOTIDE SEQUENCE</scope>
    <source>
        <strain evidence="4">BazhouSP</strain>
    </source>
</reference>
<evidence type="ECO:0000313" key="5">
    <source>
        <dbReference type="Proteomes" id="UP001201812"/>
    </source>
</evidence>
<dbReference type="AlphaFoldDB" id="A0AAD4MUU1"/>
<dbReference type="InterPro" id="IPR035979">
    <property type="entry name" value="RBD_domain_sf"/>
</dbReference>
<dbReference type="Gene3D" id="3.30.70.330">
    <property type="match status" value="1"/>
</dbReference>
<dbReference type="InterPro" id="IPR012677">
    <property type="entry name" value="Nucleotide-bd_a/b_plait_sf"/>
</dbReference>
<organism evidence="4 5">
    <name type="scientific">Ditylenchus destructor</name>
    <dbReference type="NCBI Taxonomy" id="166010"/>
    <lineage>
        <taxon>Eukaryota</taxon>
        <taxon>Metazoa</taxon>
        <taxon>Ecdysozoa</taxon>
        <taxon>Nematoda</taxon>
        <taxon>Chromadorea</taxon>
        <taxon>Rhabditida</taxon>
        <taxon>Tylenchina</taxon>
        <taxon>Tylenchomorpha</taxon>
        <taxon>Sphaerularioidea</taxon>
        <taxon>Anguinidae</taxon>
        <taxon>Anguininae</taxon>
        <taxon>Ditylenchus</taxon>
    </lineage>
</organism>
<keyword evidence="5" id="KW-1185">Reference proteome</keyword>
<dbReference type="Pfam" id="PF00076">
    <property type="entry name" value="RRM_1"/>
    <property type="match status" value="1"/>
</dbReference>
<dbReference type="SMART" id="SM00360">
    <property type="entry name" value="RRM"/>
    <property type="match status" value="1"/>
</dbReference>
<keyword evidence="1 2" id="KW-0694">RNA-binding</keyword>
<dbReference type="InterPro" id="IPR000504">
    <property type="entry name" value="RRM_dom"/>
</dbReference>
<evidence type="ECO:0000313" key="4">
    <source>
        <dbReference type="EMBL" id="KAI1704430.1"/>
    </source>
</evidence>
<evidence type="ECO:0000256" key="2">
    <source>
        <dbReference type="PROSITE-ProRule" id="PRU00176"/>
    </source>
</evidence>
<feature type="domain" description="RRM" evidence="3">
    <location>
        <begin position="299"/>
        <end position="384"/>
    </location>
</feature>
<dbReference type="EMBL" id="JAKKPZ010000068">
    <property type="protein sequence ID" value="KAI1704430.1"/>
    <property type="molecule type" value="Genomic_DNA"/>
</dbReference>
<accession>A0AAD4MUU1</accession>
<dbReference type="PANTHER" id="PTHR10501">
    <property type="entry name" value="U1 SMALL NUCLEAR RIBONUCLEOPROTEIN A/U2 SMALL NUCLEAR RIBONUCLEOPROTEIN B"/>
    <property type="match status" value="1"/>
</dbReference>
<dbReference type="Proteomes" id="UP001201812">
    <property type="component" value="Unassembled WGS sequence"/>
</dbReference>
<sequence length="401" mass="41706">MENGAGSAAAINGASAAVTNGKSAHNNSLLSANAVSMESLDNCSTVSSNEQNSQVRTLFISGLPIDTRPRELYLLFRASSPVGVRFDPESGQTIRLELARSNTKVTSSKPAKTTQSPPIISPANLPQAAMLPTAVGFAPQAGQPAAFAAAMAALSGQLGADHAAALGGLSAAHMEPQHLPFFTTATSEAQMINFAAQQQLAAAAAVQAQANAFQMLTASQVPVTSSHQQHAALAAAMAQIQQQQQLNQSAQQLGLTLNPQSQASYAMPVSMHSQQQALLQAAANQHSLSLTGAGQQMCSTLFIANLGSMASPQLEEELRQLFKPMPGFSRLRMHSKGGSPVAFVEFSDVRHAAVALSALQGVQLAGSGEQRPGAGGIRIEFARSKMGDVNHNNATAYKTEV</sequence>